<keyword evidence="8" id="KW-0812">Transmembrane</keyword>
<dbReference type="EC" id="2.7.13.3" evidence="2"/>
<evidence type="ECO:0000256" key="1">
    <source>
        <dbReference type="ARBA" id="ARBA00000085"/>
    </source>
</evidence>
<dbReference type="Gene3D" id="1.10.10.60">
    <property type="entry name" value="Homeodomain-like"/>
    <property type="match status" value="1"/>
</dbReference>
<dbReference type="InterPro" id="IPR011006">
    <property type="entry name" value="CheY-like_superfamily"/>
</dbReference>
<keyword evidence="5" id="KW-0238">DNA-binding</keyword>
<evidence type="ECO:0000313" key="13">
    <source>
        <dbReference type="Proteomes" id="UP000757103"/>
    </source>
</evidence>
<dbReference type="Pfam" id="PF00512">
    <property type="entry name" value="HisKA"/>
    <property type="match status" value="1"/>
</dbReference>
<comment type="catalytic activity">
    <reaction evidence="1">
        <text>ATP + protein L-histidine = ADP + protein N-phospho-L-histidine.</text>
        <dbReference type="EC" id="2.7.13.3"/>
    </reaction>
</comment>
<feature type="domain" description="Histidine kinase" evidence="10">
    <location>
        <begin position="824"/>
        <end position="1044"/>
    </location>
</feature>
<gene>
    <name evidence="12" type="ORF">K8U91_04095</name>
</gene>
<evidence type="ECO:0000256" key="8">
    <source>
        <dbReference type="SAM" id="Phobius"/>
    </source>
</evidence>
<dbReference type="Gene3D" id="2.130.10.10">
    <property type="entry name" value="YVTN repeat-like/Quinoprotein amine dehydrogenase"/>
    <property type="match status" value="2"/>
</dbReference>
<dbReference type="SUPFAM" id="SSF55874">
    <property type="entry name" value="ATPase domain of HSP90 chaperone/DNA topoisomerase II/histidine kinase"/>
    <property type="match status" value="1"/>
</dbReference>
<dbReference type="InterPro" id="IPR036890">
    <property type="entry name" value="HATPase_C_sf"/>
</dbReference>
<feature type="transmembrane region" description="Helical" evidence="8">
    <location>
        <begin position="770"/>
        <end position="791"/>
    </location>
</feature>
<dbReference type="Pfam" id="PF07495">
    <property type="entry name" value="Y_Y_Y"/>
    <property type="match status" value="1"/>
</dbReference>
<dbReference type="PRINTS" id="PR00344">
    <property type="entry name" value="BCTRLSENSOR"/>
</dbReference>
<dbReference type="EMBL" id="DYUD01000014">
    <property type="protein sequence ID" value="HJG88644.1"/>
    <property type="molecule type" value="Genomic_DNA"/>
</dbReference>
<dbReference type="InterPro" id="IPR004358">
    <property type="entry name" value="Sig_transdc_His_kin-like_C"/>
</dbReference>
<evidence type="ECO:0000259" key="11">
    <source>
        <dbReference type="PROSITE" id="PS50110"/>
    </source>
</evidence>
<dbReference type="PROSITE" id="PS01124">
    <property type="entry name" value="HTH_ARAC_FAMILY_2"/>
    <property type="match status" value="1"/>
</dbReference>
<feature type="domain" description="Response regulatory" evidence="11">
    <location>
        <begin position="1082"/>
        <end position="1197"/>
    </location>
</feature>
<evidence type="ECO:0000256" key="5">
    <source>
        <dbReference type="ARBA" id="ARBA00023125"/>
    </source>
</evidence>
<dbReference type="Gene3D" id="3.40.50.2300">
    <property type="match status" value="1"/>
</dbReference>
<dbReference type="SUPFAM" id="SSF69322">
    <property type="entry name" value="Tricorn protease domain 2"/>
    <property type="match status" value="1"/>
</dbReference>
<dbReference type="InterPro" id="IPR009057">
    <property type="entry name" value="Homeodomain-like_sf"/>
</dbReference>
<dbReference type="InterPro" id="IPR018060">
    <property type="entry name" value="HTH_AraC"/>
</dbReference>
<feature type="domain" description="HTH araC/xylS-type" evidence="9">
    <location>
        <begin position="1231"/>
        <end position="1330"/>
    </location>
</feature>
<dbReference type="InterPro" id="IPR013783">
    <property type="entry name" value="Ig-like_fold"/>
</dbReference>
<sequence length="1348" mass="155480">MKNKRRWALIGAMLGIIFEIYSYNTYQISSREGLSNSAVLSLYQDKNGFIWAGTCDGLNVFDGQEIETFYAEEHSSNSISGNLIENVSELSDGKFWIHTDYGLDLYDKYTETIKHYKTFAGSYLYSHNQKQEVVVLYNGVIYRYDCQESQFQPIYALMFNPKGVVNFFVDENNVIWLCTPDNVMTAKLDDGHISHVDIDKYLEGFYFTHFSHEKEYLYFVDGSHTLWEYNIYTHAKKRVTDLGEQVQRRGYISTIIRDGHDYWVGFLTDGLVQIVWQASTKSYTIKETNIKTGIFSLLKDHKQNILWIGSDGQGILRYSKDEYTFYSYTYDQFPIEVSTPTRCLFVDGNRDLWIGTKGDGLIRIDQFQRDNSLESEPMQRYTTHNSQLSDNSIYTLSPSRKRLFWIGGDGNTLNYYSYRDRTIHRLALPTHVQIQNIHALCETAGSLLWVATNGYGIYKITLDSNLDYPTALSIEPVPLEGDLAGAHIYSMYPQDSTTLWIGTRGHGIIKLDMATLRCEKHLLHEDEESPVNDIFSIYPLDSSIYLGTSNGLIKSQVSDGRIQSRRITQRFHFPNNTVHGILHTPADHSFWLSTNGGLINYDYTREDAWLYDRSNGMNVTEFSDGAYFIDPQSNDLFFGGTNGFVIIHKEDIKTPIESFPIIFKNIRVNEENYNLMNFMKDGVLTLNYTQNFFTLSFSVADHINRNKHTYFYKLEGLNSSWFNNYNSNKIVVTNLPPGTYELLVKYQYGQMESEVTTLKIRILAPWYASWWAYLIYFILAVLVGWYIYYLISLKKRRARNKQMAALQQRQKEEIYESKLRFFTNITHELCTPLTLIAGPCQRILEYKNSDDFVLKYARLIERNAHRMNELTQELIEFRRIETQHKQFHIENIEITRLTEEIFNSFSDLAESKGITYQMYVAEHVCWNTDANAIITILTNLISNAFKYTSHQGDIAVKVDIEGDRLVMKVSNSGEGIPADKIDVIFDRYRILDNFEKKSRQGEATQNGLGLAICKSLVGLLHGEISVKSTPQVSTVFTVELPPMPLSETEGAAPVRTTPILNKQINEFAFPQKQYEFIDSRQTIFVIDDDPEMLWFVSELFADQYNVFPLSGALQALKKLEMLYPDIIISDICLPDMDGIEFTKHIKEDIKTAHIPIVLLSASQDVNQKIKSMESGADIYLNKPFDVEYLRTVVSNLIRRTHSLKDYYESPISNFNMANGKLLHSSDSDFLNKMFKIIDENIANPKLTTQFVAEAMGLSVRNLYKKLEGVTDITPSSIIKEYRLAKAQKLLIKTRLSIEEIIYKSGFSNRGTFYKLFSAKYGCTPKLYREKMIKEAIDPEEEEGEIGNR</sequence>
<dbReference type="Gene3D" id="3.30.565.10">
    <property type="entry name" value="Histidine kinase-like ATPase, C-terminal domain"/>
    <property type="match status" value="1"/>
</dbReference>
<dbReference type="CDD" id="cd00082">
    <property type="entry name" value="HisKA"/>
    <property type="match status" value="1"/>
</dbReference>
<dbReference type="SMART" id="SM00342">
    <property type="entry name" value="HTH_ARAC"/>
    <property type="match status" value="1"/>
</dbReference>
<dbReference type="InterPro" id="IPR011110">
    <property type="entry name" value="Reg_prop"/>
</dbReference>
<dbReference type="SUPFAM" id="SSF52172">
    <property type="entry name" value="CheY-like"/>
    <property type="match status" value="1"/>
</dbReference>
<dbReference type="PROSITE" id="PS50110">
    <property type="entry name" value="RESPONSE_REGULATORY"/>
    <property type="match status" value="1"/>
</dbReference>
<dbReference type="PROSITE" id="PS00041">
    <property type="entry name" value="HTH_ARAC_FAMILY_1"/>
    <property type="match status" value="1"/>
</dbReference>
<dbReference type="SMART" id="SM00388">
    <property type="entry name" value="HisKA"/>
    <property type="match status" value="1"/>
</dbReference>
<dbReference type="InterPro" id="IPR036097">
    <property type="entry name" value="HisK_dim/P_sf"/>
</dbReference>
<protein>
    <recommendedName>
        <fullName evidence="2">histidine kinase</fullName>
        <ecNumber evidence="2">2.7.13.3</ecNumber>
    </recommendedName>
</protein>
<dbReference type="Gene3D" id="2.60.40.10">
    <property type="entry name" value="Immunoglobulins"/>
    <property type="match status" value="1"/>
</dbReference>
<dbReference type="Pfam" id="PF00072">
    <property type="entry name" value="Response_reg"/>
    <property type="match status" value="1"/>
</dbReference>
<dbReference type="CDD" id="cd00075">
    <property type="entry name" value="HATPase"/>
    <property type="match status" value="1"/>
</dbReference>
<reference evidence="12" key="1">
    <citation type="journal article" date="2021" name="PeerJ">
        <title>Extensive microbial diversity within the chicken gut microbiome revealed by metagenomics and culture.</title>
        <authorList>
            <person name="Gilroy R."/>
            <person name="Ravi A."/>
            <person name="Getino M."/>
            <person name="Pursley I."/>
            <person name="Horton D.L."/>
            <person name="Alikhan N.F."/>
            <person name="Baker D."/>
            <person name="Gharbi K."/>
            <person name="Hall N."/>
            <person name="Watson M."/>
            <person name="Adriaenssens E.M."/>
            <person name="Foster-Nyarko E."/>
            <person name="Jarju S."/>
            <person name="Secka A."/>
            <person name="Antonio M."/>
            <person name="Oren A."/>
            <person name="Chaudhuri R.R."/>
            <person name="La Ragione R."/>
            <person name="Hildebrand F."/>
            <person name="Pallen M.J."/>
        </authorList>
    </citation>
    <scope>NUCLEOTIDE SEQUENCE</scope>
    <source>
        <strain evidence="12">CHK121-7720</strain>
    </source>
</reference>
<evidence type="ECO:0000259" key="9">
    <source>
        <dbReference type="PROSITE" id="PS01124"/>
    </source>
</evidence>
<keyword evidence="8" id="KW-1133">Transmembrane helix</keyword>
<keyword evidence="8" id="KW-0472">Membrane</keyword>
<dbReference type="GO" id="GO:0003700">
    <property type="term" value="F:DNA-binding transcription factor activity"/>
    <property type="evidence" value="ECO:0007669"/>
    <property type="project" value="InterPro"/>
</dbReference>
<dbReference type="SMART" id="SM00448">
    <property type="entry name" value="REC"/>
    <property type="match status" value="1"/>
</dbReference>
<evidence type="ECO:0000313" key="12">
    <source>
        <dbReference type="EMBL" id="HJG88644.1"/>
    </source>
</evidence>
<proteinExistence type="predicted"/>
<dbReference type="PANTHER" id="PTHR43547:SF2">
    <property type="entry name" value="HYBRID SIGNAL TRANSDUCTION HISTIDINE KINASE C"/>
    <property type="match status" value="1"/>
</dbReference>
<comment type="caution">
    <text evidence="12">The sequence shown here is derived from an EMBL/GenBank/DDBJ whole genome shotgun (WGS) entry which is preliminary data.</text>
</comment>
<dbReference type="RefSeq" id="WP_273305698.1">
    <property type="nucleotide sequence ID" value="NZ_DYUD01000014.1"/>
</dbReference>
<dbReference type="PROSITE" id="PS50109">
    <property type="entry name" value="HIS_KIN"/>
    <property type="match status" value="1"/>
</dbReference>
<name>A0A921SUT7_9BACT</name>
<dbReference type="GO" id="GO:0000155">
    <property type="term" value="F:phosphorelay sensor kinase activity"/>
    <property type="evidence" value="ECO:0007669"/>
    <property type="project" value="InterPro"/>
</dbReference>
<dbReference type="SUPFAM" id="SSF46689">
    <property type="entry name" value="Homeodomain-like"/>
    <property type="match status" value="1"/>
</dbReference>
<dbReference type="InterPro" id="IPR015943">
    <property type="entry name" value="WD40/YVTN_repeat-like_dom_sf"/>
</dbReference>
<dbReference type="InterPro" id="IPR001789">
    <property type="entry name" value="Sig_transdc_resp-reg_receiver"/>
</dbReference>
<dbReference type="InterPro" id="IPR003594">
    <property type="entry name" value="HATPase_dom"/>
</dbReference>
<evidence type="ECO:0000256" key="7">
    <source>
        <dbReference type="PROSITE-ProRule" id="PRU00169"/>
    </source>
</evidence>
<dbReference type="PANTHER" id="PTHR43547">
    <property type="entry name" value="TWO-COMPONENT HISTIDINE KINASE"/>
    <property type="match status" value="1"/>
</dbReference>
<evidence type="ECO:0000256" key="4">
    <source>
        <dbReference type="ARBA" id="ARBA00023015"/>
    </source>
</evidence>
<dbReference type="SUPFAM" id="SSF63829">
    <property type="entry name" value="Calcium-dependent phosphotriesterase"/>
    <property type="match status" value="2"/>
</dbReference>
<keyword evidence="3 7" id="KW-0597">Phosphoprotein</keyword>
<dbReference type="InterPro" id="IPR011123">
    <property type="entry name" value="Y_Y_Y"/>
</dbReference>
<dbReference type="Pfam" id="PF12833">
    <property type="entry name" value="HTH_18"/>
    <property type="match status" value="1"/>
</dbReference>
<evidence type="ECO:0000256" key="2">
    <source>
        <dbReference type="ARBA" id="ARBA00012438"/>
    </source>
</evidence>
<evidence type="ECO:0000256" key="3">
    <source>
        <dbReference type="ARBA" id="ARBA00022553"/>
    </source>
</evidence>
<dbReference type="Gene3D" id="1.10.287.130">
    <property type="match status" value="1"/>
</dbReference>
<evidence type="ECO:0000256" key="6">
    <source>
        <dbReference type="ARBA" id="ARBA00023163"/>
    </source>
</evidence>
<dbReference type="Pfam" id="PF02518">
    <property type="entry name" value="HATPase_c"/>
    <property type="match status" value="1"/>
</dbReference>
<dbReference type="InterPro" id="IPR005467">
    <property type="entry name" value="His_kinase_dom"/>
</dbReference>
<organism evidence="12 13">
    <name type="scientific">Barnesiella viscericola</name>
    <dbReference type="NCBI Taxonomy" id="397865"/>
    <lineage>
        <taxon>Bacteria</taxon>
        <taxon>Pseudomonadati</taxon>
        <taxon>Bacteroidota</taxon>
        <taxon>Bacteroidia</taxon>
        <taxon>Bacteroidales</taxon>
        <taxon>Barnesiellaceae</taxon>
        <taxon>Barnesiella</taxon>
    </lineage>
</organism>
<reference evidence="12" key="2">
    <citation type="submission" date="2021-09" db="EMBL/GenBank/DDBJ databases">
        <authorList>
            <person name="Gilroy R."/>
        </authorList>
    </citation>
    <scope>NUCLEOTIDE SEQUENCE</scope>
    <source>
        <strain evidence="12">CHK121-7720</strain>
    </source>
</reference>
<dbReference type="InterPro" id="IPR018062">
    <property type="entry name" value="HTH_AraC-typ_CS"/>
</dbReference>
<dbReference type="InterPro" id="IPR003661">
    <property type="entry name" value="HisK_dim/P_dom"/>
</dbReference>
<feature type="modified residue" description="4-aspartylphosphate" evidence="7">
    <location>
        <position position="1130"/>
    </location>
</feature>
<dbReference type="SMART" id="SM00387">
    <property type="entry name" value="HATPase_c"/>
    <property type="match status" value="1"/>
</dbReference>
<dbReference type="GO" id="GO:0043565">
    <property type="term" value="F:sequence-specific DNA binding"/>
    <property type="evidence" value="ECO:0007669"/>
    <property type="project" value="InterPro"/>
</dbReference>
<dbReference type="Proteomes" id="UP000757103">
    <property type="component" value="Unassembled WGS sequence"/>
</dbReference>
<accession>A0A921SUT7</accession>
<evidence type="ECO:0000259" key="10">
    <source>
        <dbReference type="PROSITE" id="PS50109"/>
    </source>
</evidence>
<dbReference type="SUPFAM" id="SSF47384">
    <property type="entry name" value="Homodimeric domain of signal transducing histidine kinase"/>
    <property type="match status" value="1"/>
</dbReference>
<keyword evidence="6" id="KW-0804">Transcription</keyword>
<keyword evidence="4" id="KW-0805">Transcription regulation</keyword>
<dbReference type="Pfam" id="PF07494">
    <property type="entry name" value="Reg_prop"/>
    <property type="match status" value="1"/>
</dbReference>